<sequence>MLSVKLVNKDGIYNLITPYYTYIFKKDVTIIDIIPVINNIQNIELYTSKDSCKYIYSNLIKSFIIPNSIEKKIKLSFDNGMSILESSHIKYDISNYNRFLESVLSIILLNKGNDVIITCKDISINILNLISQW</sequence>
<reference evidence="1 2" key="1">
    <citation type="journal article" date="1999" name="J. Virol.">
        <title>The genome of Melanoplus sanguinipes entomopoxvirus.</title>
        <authorList>
            <person name="Afonso C.L."/>
            <person name="Tulman E.R."/>
            <person name="Lu Z."/>
            <person name="Oma E."/>
            <person name="Kutish G.F."/>
            <person name="Rock D.L."/>
        </authorList>
    </citation>
    <scope>NUCLEOTIDE SEQUENCE [LARGE SCALE GENOMIC DNA]</scope>
    <source>
        <strain evidence="1">Tucson</strain>
    </source>
</reference>
<evidence type="ECO:0000313" key="1">
    <source>
        <dbReference type="EMBL" id="AAC97752.1"/>
    </source>
</evidence>
<dbReference type="GeneID" id="1449747"/>
<organism evidence="1 2">
    <name type="scientific">Melanoplus sanguinipes entomopoxvirus</name>
    <name type="common">MsEPV</name>
    <dbReference type="NCBI Taxonomy" id="83191"/>
    <lineage>
        <taxon>Viruses</taxon>
        <taxon>Varidnaviria</taxon>
        <taxon>Bamfordvirae</taxon>
        <taxon>Nucleocytoviricota</taxon>
        <taxon>Pokkesviricetes</taxon>
        <taxon>Chitovirales</taxon>
        <taxon>Poxviridae</taxon>
        <taxon>Entomopoxvirinae</taxon>
        <taxon>Deltaentomopoxvirus</taxon>
        <taxon>Deltaentomopoxvirus msanguinipes</taxon>
    </lineage>
</organism>
<dbReference type="RefSeq" id="NP_048283.1">
    <property type="nucleotide sequence ID" value="NC_001993.1"/>
</dbReference>
<evidence type="ECO:0000313" key="2">
    <source>
        <dbReference type="Proteomes" id="UP000172353"/>
    </source>
</evidence>
<dbReference type="KEGG" id="vg:1449747"/>
<dbReference type="Proteomes" id="UP000172353">
    <property type="component" value="Segment"/>
</dbReference>
<keyword evidence="2" id="KW-1185">Reference proteome</keyword>
<dbReference type="PIR" id="T28373">
    <property type="entry name" value="T28373"/>
</dbReference>
<name>Q9YVN0_MSEPV</name>
<accession>Q9YVN0</accession>
<proteinExistence type="predicted"/>
<dbReference type="EMBL" id="AF063866">
    <property type="protein sequence ID" value="AAC97752.1"/>
    <property type="molecule type" value="Genomic_DNA"/>
</dbReference>
<protein>
    <submittedName>
        <fullName evidence="1">Uncharacterized protein</fullName>
    </submittedName>
</protein>
<gene>
    <name evidence="1" type="primary">MSV212</name>
</gene>
<organismHost>
    <name type="scientific">Melanoplus sanguinipes</name>
    <name type="common">Migratory grasshopper</name>
    <dbReference type="NCBI Taxonomy" id="65742"/>
</organismHost>